<organism evidence="8 9">
    <name type="scientific">Campylobacter anatolicus</name>
    <dbReference type="NCBI Taxonomy" id="2829105"/>
    <lineage>
        <taxon>Bacteria</taxon>
        <taxon>Pseudomonadati</taxon>
        <taxon>Campylobacterota</taxon>
        <taxon>Epsilonproteobacteria</taxon>
        <taxon>Campylobacterales</taxon>
        <taxon>Campylobacteraceae</taxon>
        <taxon>Campylobacter</taxon>
    </lineage>
</organism>
<feature type="transmembrane region" description="Helical" evidence="6">
    <location>
        <begin position="50"/>
        <end position="71"/>
    </location>
</feature>
<dbReference type="EMBL" id="JAGSSW010000006">
    <property type="protein sequence ID" value="MBR8464185.1"/>
    <property type="molecule type" value="Genomic_DNA"/>
</dbReference>
<evidence type="ECO:0000256" key="2">
    <source>
        <dbReference type="ARBA" id="ARBA00022475"/>
    </source>
</evidence>
<dbReference type="PANTHER" id="PTHR36115">
    <property type="entry name" value="PROLINE-RICH ANTIGEN HOMOLOG-RELATED"/>
    <property type="match status" value="1"/>
</dbReference>
<protein>
    <submittedName>
        <fullName evidence="8">RDD family protein</fullName>
    </submittedName>
</protein>
<name>A0ABS5HIT6_9BACT</name>
<feature type="transmembrane region" description="Helical" evidence="6">
    <location>
        <begin position="17"/>
        <end position="38"/>
    </location>
</feature>
<evidence type="ECO:0000256" key="5">
    <source>
        <dbReference type="ARBA" id="ARBA00023136"/>
    </source>
</evidence>
<evidence type="ECO:0000256" key="4">
    <source>
        <dbReference type="ARBA" id="ARBA00022989"/>
    </source>
</evidence>
<keyword evidence="4 6" id="KW-1133">Transmembrane helix</keyword>
<keyword evidence="3 6" id="KW-0812">Transmembrane</keyword>
<proteinExistence type="predicted"/>
<keyword evidence="9" id="KW-1185">Reference proteome</keyword>
<feature type="domain" description="RDD" evidence="7">
    <location>
        <begin position="9"/>
        <end position="130"/>
    </location>
</feature>
<dbReference type="RefSeq" id="WP_212142144.1">
    <property type="nucleotide sequence ID" value="NZ_JAGSSW010000006.1"/>
</dbReference>
<evidence type="ECO:0000259" key="7">
    <source>
        <dbReference type="Pfam" id="PF06271"/>
    </source>
</evidence>
<accession>A0ABS5HIT6</accession>
<reference evidence="8 9" key="1">
    <citation type="submission" date="2021-04" db="EMBL/GenBank/DDBJ databases">
        <title>Molecular and phenotypic characterization and identification of bacterial isolates recovered from the Anatolian ground squirrels (Spermophilus xanthoprymnus) and which have the potential to form a new species in the Campylobacter genus.</title>
        <authorList>
            <person name="Aydin F."/>
            <person name="Abay S."/>
            <person name="Kayman T."/>
            <person name="Karakaya E."/>
            <person name="Mustak H.K."/>
            <person name="Mustak I.B."/>
            <person name="Bilgin N."/>
            <person name="Duzler A."/>
            <person name="Sahin O."/>
            <person name="Guran O."/>
            <person name="Saticioglu I.B."/>
        </authorList>
    </citation>
    <scope>NUCLEOTIDE SEQUENCE [LARGE SCALE GENOMIC DNA]</scope>
    <source>
        <strain evidence="9">faydin-G24</strain>
    </source>
</reference>
<comment type="subcellular location">
    <subcellularLocation>
        <location evidence="1">Cell membrane</location>
        <topology evidence="1">Multi-pass membrane protein</topology>
    </subcellularLocation>
</comment>
<dbReference type="Proteomes" id="UP000682951">
    <property type="component" value="Unassembled WGS sequence"/>
</dbReference>
<keyword evidence="2" id="KW-1003">Cell membrane</keyword>
<evidence type="ECO:0000313" key="8">
    <source>
        <dbReference type="EMBL" id="MBR8464185.1"/>
    </source>
</evidence>
<sequence length="139" mass="15812">MSRQKAVIAPIYSRFKAFIIDMFVIFMPILYIVTYVVLGSKEEFQHNQGAILICNVLFGLILSLFFTLLAQSPGYKAQKIYLVNLKTGRKVGFFMAVLRYICFVLAGFSTIGIVLCFFRKDKLNLHDILTQTAAVSRKI</sequence>
<evidence type="ECO:0000256" key="3">
    <source>
        <dbReference type="ARBA" id="ARBA00022692"/>
    </source>
</evidence>
<dbReference type="InterPro" id="IPR010432">
    <property type="entry name" value="RDD"/>
</dbReference>
<comment type="caution">
    <text evidence="8">The sequence shown here is derived from an EMBL/GenBank/DDBJ whole genome shotgun (WGS) entry which is preliminary data.</text>
</comment>
<dbReference type="InterPro" id="IPR051791">
    <property type="entry name" value="Pra-immunoreactive"/>
</dbReference>
<gene>
    <name evidence="8" type="ORF">KDD93_06350</name>
</gene>
<keyword evidence="5 6" id="KW-0472">Membrane</keyword>
<evidence type="ECO:0000256" key="1">
    <source>
        <dbReference type="ARBA" id="ARBA00004651"/>
    </source>
</evidence>
<dbReference type="Pfam" id="PF06271">
    <property type="entry name" value="RDD"/>
    <property type="match status" value="1"/>
</dbReference>
<dbReference type="PANTHER" id="PTHR36115:SF6">
    <property type="entry name" value="PROLINE-RICH ANTIGEN HOMOLOG"/>
    <property type="match status" value="1"/>
</dbReference>
<evidence type="ECO:0000256" key="6">
    <source>
        <dbReference type="SAM" id="Phobius"/>
    </source>
</evidence>
<evidence type="ECO:0000313" key="9">
    <source>
        <dbReference type="Proteomes" id="UP000682951"/>
    </source>
</evidence>
<feature type="transmembrane region" description="Helical" evidence="6">
    <location>
        <begin position="91"/>
        <end position="118"/>
    </location>
</feature>